<dbReference type="Proteomes" id="UP000011553">
    <property type="component" value="Unassembled WGS sequence"/>
</dbReference>
<protein>
    <recommendedName>
        <fullName evidence="3">DUF7096 domain-containing protein</fullName>
    </recommendedName>
</protein>
<comment type="caution">
    <text evidence="4">The sequence shown here is derived from an EMBL/GenBank/DDBJ whole genome shotgun (WGS) entry which is preliminary data.</text>
</comment>
<dbReference type="AlphaFoldDB" id="M0JL62"/>
<feature type="region of interest" description="Disordered" evidence="2">
    <location>
        <begin position="46"/>
        <end position="66"/>
    </location>
</feature>
<feature type="region of interest" description="Disordered" evidence="2">
    <location>
        <begin position="197"/>
        <end position="368"/>
    </location>
</feature>
<feature type="domain" description="DUF7096" evidence="3">
    <location>
        <begin position="3"/>
        <end position="211"/>
    </location>
</feature>
<sequence>MLAVAAAVLLATVGAPLALAAPAGPTGTTAAATDGSVAAPVAQTTANDSATNDTAANDSAASSETLPGQRLSAVIGVQGSETNGELERRTFEARFTKANSNASKAAVVATQVDTVRERLTELEQRRDRLEAQRENGTLSEGQYRARLTQTVADIERTRSMLNRTADAASTVPAEDLSARGVETAELDRLRTNASELTGPEVAEIARGIAGNPGKGIGRERAANETGTDNGGQPDDPGRDGAPGNSRSEASGRADDVRADAGNASNGNAPNSNAPNGNASNGNATDGNAADGNGTGATGDASERASDGPDRGNAPETPPGNDKRARDADGNGPAADTDDGQSDTDGTDPTDDVTADGDSETSSTGDSGA</sequence>
<feature type="compositionally biased region" description="Low complexity" evidence="2">
    <location>
        <begin position="359"/>
        <end position="368"/>
    </location>
</feature>
<feature type="compositionally biased region" description="Basic and acidic residues" evidence="2">
    <location>
        <begin position="249"/>
        <end position="258"/>
    </location>
</feature>
<feature type="coiled-coil region" evidence="1">
    <location>
        <begin position="112"/>
        <end position="139"/>
    </location>
</feature>
<evidence type="ECO:0000313" key="5">
    <source>
        <dbReference type="Proteomes" id="UP000011553"/>
    </source>
</evidence>
<dbReference type="InterPro" id="IPR055522">
    <property type="entry name" value="DUF7096"/>
</dbReference>
<evidence type="ECO:0000256" key="1">
    <source>
        <dbReference type="SAM" id="Coils"/>
    </source>
</evidence>
<keyword evidence="1" id="KW-0175">Coiled coil</keyword>
<keyword evidence="5" id="KW-1185">Reference proteome</keyword>
<evidence type="ECO:0000313" key="4">
    <source>
        <dbReference type="EMBL" id="EMA08420.1"/>
    </source>
</evidence>
<reference evidence="4 5" key="1">
    <citation type="journal article" date="2014" name="PLoS Genet.">
        <title>Phylogenetically driven sequencing of extremely halophilic archaea reveals strategies for static and dynamic osmo-response.</title>
        <authorList>
            <person name="Becker E.A."/>
            <person name="Seitzer P.M."/>
            <person name="Tritt A."/>
            <person name="Larsen D."/>
            <person name="Krusor M."/>
            <person name="Yao A.I."/>
            <person name="Wu D."/>
            <person name="Madern D."/>
            <person name="Eisen J.A."/>
            <person name="Darling A.E."/>
            <person name="Facciotti M.T."/>
        </authorList>
    </citation>
    <scope>NUCLEOTIDE SEQUENCE [LARGE SCALE GENOMIC DNA]</scope>
    <source>
        <strain evidence="4 5">ATCC 35960</strain>
    </source>
</reference>
<accession>M0JL62</accession>
<gene>
    <name evidence="4" type="ORF">C438_01235</name>
</gene>
<feature type="compositionally biased region" description="Basic and acidic residues" evidence="2">
    <location>
        <begin position="300"/>
        <end position="309"/>
    </location>
</feature>
<proteinExistence type="predicted"/>
<feature type="compositionally biased region" description="Low complexity" evidence="2">
    <location>
        <begin position="260"/>
        <end position="291"/>
    </location>
</feature>
<dbReference type="EMBL" id="AOLP01000001">
    <property type="protein sequence ID" value="EMA08420.1"/>
    <property type="molecule type" value="Genomic_DNA"/>
</dbReference>
<name>M0JL62_9EURY</name>
<evidence type="ECO:0000256" key="2">
    <source>
        <dbReference type="SAM" id="MobiDB-lite"/>
    </source>
</evidence>
<organism evidence="4 5">
    <name type="scientific">Haloferax denitrificans ATCC 35960</name>
    <dbReference type="NCBI Taxonomy" id="662478"/>
    <lineage>
        <taxon>Archaea</taxon>
        <taxon>Methanobacteriati</taxon>
        <taxon>Methanobacteriota</taxon>
        <taxon>Stenosarchaea group</taxon>
        <taxon>Halobacteria</taxon>
        <taxon>Halobacteriales</taxon>
        <taxon>Haloferacaceae</taxon>
        <taxon>Haloferax</taxon>
    </lineage>
</organism>
<dbReference type="Pfam" id="PF23379">
    <property type="entry name" value="DUF7096"/>
    <property type="match status" value="1"/>
</dbReference>
<dbReference type="PATRIC" id="fig|662478.6.peg.245"/>
<feature type="compositionally biased region" description="Low complexity" evidence="2">
    <location>
        <begin position="46"/>
        <end position="63"/>
    </location>
</feature>
<evidence type="ECO:0000259" key="3">
    <source>
        <dbReference type="Pfam" id="PF23379"/>
    </source>
</evidence>
<feature type="compositionally biased region" description="Acidic residues" evidence="2">
    <location>
        <begin position="335"/>
        <end position="358"/>
    </location>
</feature>